<dbReference type="Pfam" id="PF08706">
    <property type="entry name" value="D5_N"/>
    <property type="match status" value="1"/>
</dbReference>
<keyword evidence="6" id="KW-1185">Reference proteome</keyword>
<dbReference type="PROSITE" id="PS51206">
    <property type="entry name" value="SF3_HELICASE_1"/>
    <property type="match status" value="1"/>
</dbReference>
<dbReference type="InterPro" id="IPR045455">
    <property type="entry name" value="NrS-1_pol-like_helicase"/>
</dbReference>
<evidence type="ECO:0000256" key="2">
    <source>
        <dbReference type="ARBA" id="ARBA00022801"/>
    </source>
</evidence>
<dbReference type="InterPro" id="IPR014818">
    <property type="entry name" value="Phage/plasmid_primase_P4_C"/>
</dbReference>
<reference evidence="5 6" key="1">
    <citation type="submission" date="2019-02" db="EMBL/GenBank/DDBJ databases">
        <title>Deep-cultivation of Planctomycetes and their phenomic and genomic characterization uncovers novel biology.</title>
        <authorList>
            <person name="Wiegand S."/>
            <person name="Jogler M."/>
            <person name="Boedeker C."/>
            <person name="Pinto D."/>
            <person name="Vollmers J."/>
            <person name="Rivas-Marin E."/>
            <person name="Kohn T."/>
            <person name="Peeters S.H."/>
            <person name="Heuer A."/>
            <person name="Rast P."/>
            <person name="Oberbeckmann S."/>
            <person name="Bunk B."/>
            <person name="Jeske O."/>
            <person name="Meyerdierks A."/>
            <person name="Storesund J.E."/>
            <person name="Kallscheuer N."/>
            <person name="Luecker S."/>
            <person name="Lage O.M."/>
            <person name="Pohl T."/>
            <person name="Merkel B.J."/>
            <person name="Hornburger P."/>
            <person name="Mueller R.-W."/>
            <person name="Bruemmer F."/>
            <person name="Labrenz M."/>
            <person name="Spormann A.M."/>
            <person name="Op den Camp H."/>
            <person name="Overmann J."/>
            <person name="Amann R."/>
            <person name="Jetten M.S.M."/>
            <person name="Mascher T."/>
            <person name="Medema M.H."/>
            <person name="Devos D.P."/>
            <person name="Kaster A.-K."/>
            <person name="Ovreas L."/>
            <person name="Rohde M."/>
            <person name="Galperin M.Y."/>
            <person name="Jogler C."/>
        </authorList>
    </citation>
    <scope>NUCLEOTIDE SEQUENCE [LARGE SCALE GENOMIC DNA]</scope>
    <source>
        <strain evidence="5 6">Mal52</strain>
    </source>
</reference>
<dbReference type="InterPro" id="IPR027417">
    <property type="entry name" value="P-loop_NTPase"/>
</dbReference>
<evidence type="ECO:0000259" key="4">
    <source>
        <dbReference type="PROSITE" id="PS51206"/>
    </source>
</evidence>
<protein>
    <recommendedName>
        <fullName evidence="4">SF3 helicase domain-containing protein</fullName>
    </recommendedName>
</protein>
<sequence>MPTTDSNAQEMKRPREADPYKAKLPEIAYVHGQTDSAHATRFVDQYQQEVLYVPPWKRWLSWDGTRWVDDSGVGVLQRAKRYSKALWAEVVKIAPHLDRDDLAKVVTAIKQANQASKIRSFLELAAVDERIVCQVDELNADPKLLNVPNGTVDLETGELRPHNPADRITQLANVAYDPSAKCPNWERMLSLVFNKDDDVIRYVQRLLGYSLSGDTGEHILPIAWGKGCNGKSTIWNVVTDLLGEYATLANDDLLLGEKTNHPTEKAALYQKRFVAISEPEHNSSLREARVKELTGDRTITARRMKEDFWSFERSHTFWLSTNHLPRINGTDDGIWRRVKLIPFTVDLRKVVDPIPDYDVWLVQNEGRGILAWLVRGFLEYRKVGLQEPQTVTEATGRYRDDSDPLGDFLAEHCVEESGAVGVASELYHTYSESGGKWSSTAFGRAMAERYTKTKETSGPNRNKNVYLGVRLRDDFEDFDQTTPGGDH</sequence>
<name>A0A517ZY20_9PLAN</name>
<dbReference type="GO" id="GO:0005524">
    <property type="term" value="F:ATP binding"/>
    <property type="evidence" value="ECO:0007669"/>
    <property type="project" value="UniProtKB-KW"/>
</dbReference>
<gene>
    <name evidence="5" type="ORF">Mal52_58980</name>
</gene>
<dbReference type="PANTHER" id="PTHR35372:SF2">
    <property type="entry name" value="SF3 HELICASE DOMAIN-CONTAINING PROTEIN"/>
    <property type="match status" value="1"/>
</dbReference>
<dbReference type="PANTHER" id="PTHR35372">
    <property type="entry name" value="ATP BINDING PROTEIN-RELATED"/>
    <property type="match status" value="1"/>
</dbReference>
<dbReference type="NCBIfam" id="TIGR01613">
    <property type="entry name" value="primase_Cterm"/>
    <property type="match status" value="1"/>
</dbReference>
<keyword evidence="1" id="KW-0547">Nucleotide-binding</keyword>
<dbReference type="EMBL" id="CP036276">
    <property type="protein sequence ID" value="QDU47369.1"/>
    <property type="molecule type" value="Genomic_DNA"/>
</dbReference>
<evidence type="ECO:0000256" key="3">
    <source>
        <dbReference type="ARBA" id="ARBA00022840"/>
    </source>
</evidence>
<dbReference type="InterPro" id="IPR051620">
    <property type="entry name" value="ORF904-like_C"/>
</dbReference>
<accession>A0A517ZY20</accession>
<evidence type="ECO:0000313" key="6">
    <source>
        <dbReference type="Proteomes" id="UP000319383"/>
    </source>
</evidence>
<dbReference type="AlphaFoldDB" id="A0A517ZY20"/>
<dbReference type="GO" id="GO:0016787">
    <property type="term" value="F:hydrolase activity"/>
    <property type="evidence" value="ECO:0007669"/>
    <property type="project" value="UniProtKB-KW"/>
</dbReference>
<dbReference type="SMART" id="SM00885">
    <property type="entry name" value="D5_N"/>
    <property type="match status" value="1"/>
</dbReference>
<dbReference type="InterPro" id="IPR014015">
    <property type="entry name" value="Helicase_SF3_DNA-vir"/>
</dbReference>
<dbReference type="Gene3D" id="3.40.50.300">
    <property type="entry name" value="P-loop containing nucleotide triphosphate hydrolases"/>
    <property type="match status" value="1"/>
</dbReference>
<organism evidence="5 6">
    <name type="scientific">Symmachiella dynata</name>
    <dbReference type="NCBI Taxonomy" id="2527995"/>
    <lineage>
        <taxon>Bacteria</taxon>
        <taxon>Pseudomonadati</taxon>
        <taxon>Planctomycetota</taxon>
        <taxon>Planctomycetia</taxon>
        <taxon>Planctomycetales</taxon>
        <taxon>Planctomycetaceae</taxon>
        <taxon>Symmachiella</taxon>
    </lineage>
</organism>
<keyword evidence="3" id="KW-0067">ATP-binding</keyword>
<dbReference type="InterPro" id="IPR006500">
    <property type="entry name" value="Helicase_put_C_phage/plasmid"/>
</dbReference>
<dbReference type="Proteomes" id="UP000319383">
    <property type="component" value="Chromosome"/>
</dbReference>
<dbReference type="Pfam" id="PF19263">
    <property type="entry name" value="DUF5906"/>
    <property type="match status" value="1"/>
</dbReference>
<evidence type="ECO:0000313" key="5">
    <source>
        <dbReference type="EMBL" id="QDU47369.1"/>
    </source>
</evidence>
<dbReference type="KEGG" id="sdyn:Mal52_58980"/>
<proteinExistence type="predicted"/>
<evidence type="ECO:0000256" key="1">
    <source>
        <dbReference type="ARBA" id="ARBA00022741"/>
    </source>
</evidence>
<keyword evidence="2" id="KW-0378">Hydrolase</keyword>
<feature type="domain" description="SF3 helicase" evidence="4">
    <location>
        <begin position="198"/>
        <end position="356"/>
    </location>
</feature>